<feature type="domain" description="SGNH" evidence="3">
    <location>
        <begin position="437"/>
        <end position="654"/>
    </location>
</feature>
<dbReference type="GO" id="GO:0016746">
    <property type="term" value="F:acyltransferase activity"/>
    <property type="evidence" value="ECO:0007669"/>
    <property type="project" value="UniProtKB-KW"/>
</dbReference>
<dbReference type="InterPro" id="IPR043968">
    <property type="entry name" value="SGNH"/>
</dbReference>
<feature type="transmembrane region" description="Helical" evidence="1">
    <location>
        <begin position="363"/>
        <end position="382"/>
    </location>
</feature>
<feature type="transmembrane region" description="Helical" evidence="1">
    <location>
        <begin position="324"/>
        <end position="343"/>
    </location>
</feature>
<dbReference type="Proteomes" id="UP000620670">
    <property type="component" value="Unassembled WGS sequence"/>
</dbReference>
<evidence type="ECO:0000259" key="3">
    <source>
        <dbReference type="Pfam" id="PF19040"/>
    </source>
</evidence>
<feature type="transmembrane region" description="Helical" evidence="1">
    <location>
        <begin position="199"/>
        <end position="222"/>
    </location>
</feature>
<feature type="transmembrane region" description="Helical" evidence="1">
    <location>
        <begin position="261"/>
        <end position="281"/>
    </location>
</feature>
<feature type="transmembrane region" description="Helical" evidence="1">
    <location>
        <begin position="77"/>
        <end position="97"/>
    </location>
</feature>
<feature type="transmembrane region" description="Helical" evidence="1">
    <location>
        <begin position="234"/>
        <end position="255"/>
    </location>
</feature>
<keyword evidence="1" id="KW-0812">Transmembrane</keyword>
<evidence type="ECO:0000259" key="2">
    <source>
        <dbReference type="Pfam" id="PF01757"/>
    </source>
</evidence>
<name>A0ABS0Y1X4_9HYPH</name>
<keyword evidence="4" id="KW-0808">Transferase</keyword>
<organism evidence="4 5">
    <name type="scientific">Microvirga splendida</name>
    <dbReference type="NCBI Taxonomy" id="2795727"/>
    <lineage>
        <taxon>Bacteria</taxon>
        <taxon>Pseudomonadati</taxon>
        <taxon>Pseudomonadota</taxon>
        <taxon>Alphaproteobacteria</taxon>
        <taxon>Hyphomicrobiales</taxon>
        <taxon>Methylobacteriaceae</taxon>
        <taxon>Microvirga</taxon>
    </lineage>
</organism>
<keyword evidence="1" id="KW-1133">Transmembrane helix</keyword>
<feature type="transmembrane region" description="Helical" evidence="1">
    <location>
        <begin position="35"/>
        <end position="56"/>
    </location>
</feature>
<dbReference type="InterPro" id="IPR002656">
    <property type="entry name" value="Acyl_transf_3_dom"/>
</dbReference>
<feature type="transmembrane region" description="Helical" evidence="1">
    <location>
        <begin position="12"/>
        <end position="29"/>
    </location>
</feature>
<comment type="caution">
    <text evidence="4">The sequence shown here is derived from an EMBL/GenBank/DDBJ whole genome shotgun (WGS) entry which is preliminary data.</text>
</comment>
<dbReference type="EMBL" id="JAELXT010000011">
    <property type="protein sequence ID" value="MBJ6126308.1"/>
    <property type="molecule type" value="Genomic_DNA"/>
</dbReference>
<feature type="transmembrane region" description="Helical" evidence="1">
    <location>
        <begin position="302"/>
        <end position="318"/>
    </location>
</feature>
<dbReference type="InterPro" id="IPR050879">
    <property type="entry name" value="Acyltransferase_3"/>
</dbReference>
<keyword evidence="4" id="KW-0012">Acyltransferase</keyword>
<accession>A0ABS0Y1X4</accession>
<dbReference type="Pfam" id="PF01757">
    <property type="entry name" value="Acyl_transf_3"/>
    <property type="match status" value="1"/>
</dbReference>
<feature type="domain" description="Acyltransferase 3" evidence="2">
    <location>
        <begin position="11"/>
        <end position="339"/>
    </location>
</feature>
<dbReference type="RefSeq" id="WP_199049553.1">
    <property type="nucleotide sequence ID" value="NZ_JAELXT010000011.1"/>
</dbReference>
<keyword evidence="5" id="KW-1185">Reference proteome</keyword>
<dbReference type="PANTHER" id="PTHR23028:SF53">
    <property type="entry name" value="ACYL_TRANSF_3 DOMAIN-CONTAINING PROTEIN"/>
    <property type="match status" value="1"/>
</dbReference>
<evidence type="ECO:0000256" key="1">
    <source>
        <dbReference type="SAM" id="Phobius"/>
    </source>
</evidence>
<feature type="transmembrane region" description="Helical" evidence="1">
    <location>
        <begin position="147"/>
        <end position="163"/>
    </location>
</feature>
<protein>
    <submittedName>
        <fullName evidence="4">Acyltransferase</fullName>
    </submittedName>
</protein>
<sequence>MILFRHHLVPEIQGLRAVAVLAVLIYHIWPNILPGGYVGVDVFFVISGYLITGSLFKEFERTGGIDIPAFYARRVRRLLPAATLVSLTVALAIPLFARAQWADIASSIVASALYVQNWFLAAQAVDYLADDSKGPMNHFWSLSVEEQYYIVWPLVLLPVVHLARRAGVSPRAVFLGFIGLIGIGSLVYSILLTPQNPGVAYFATTTRAWELALGGALAVLHVRGKVVGTGYARQVRAGLGLMGLFAIGGGCWAYSDQTSFPGYAALLPTLGAAAVIVSSGVQSPWSAARILNTRVFQYLGDVSYSLYLWHWPIIVAYVEISGRAIGPRSGALLLLAALILAHVSKTLVEDPFRTARFALRRTLMLGIGSIALTTLAGTAYLMRDLNDPMPTAIAAAPRGAAAMKDPQYDWRSEDPTKVVPRLEKVRADVSSAYAAKCHQTVQATEVLTCDYGDPRSDAKIVMVGNSHATHWFPAFEELARAQPIYFRGLAKSACIFSVEPVYDAELKRPYTECAQWSKNVIDWLSRERPDVVLISHSPGEGKVTPEVLAATWKQLVDMGLDVRHVRSIPRPSFDVGKCIAGHHDWKAKCVPSREKVLKRNNLYFAAEQLKIPILDFSDYFCDAKHCPVIIGDVLVYRDSHHMTATFARTLGRPMEEKLAPLLHFKAADRNSG</sequence>
<reference evidence="5" key="1">
    <citation type="submission" date="2020-12" db="EMBL/GenBank/DDBJ databases">
        <title>Hymenobacter sp.</title>
        <authorList>
            <person name="Kim M.K."/>
        </authorList>
    </citation>
    <scope>NUCLEOTIDE SEQUENCE [LARGE SCALE GENOMIC DNA]</scope>
    <source>
        <strain evidence="5">BT325</strain>
    </source>
</reference>
<keyword evidence="1" id="KW-0472">Membrane</keyword>
<proteinExistence type="predicted"/>
<evidence type="ECO:0000313" key="4">
    <source>
        <dbReference type="EMBL" id="MBJ6126308.1"/>
    </source>
</evidence>
<dbReference type="Pfam" id="PF19040">
    <property type="entry name" value="SGNH"/>
    <property type="match status" value="1"/>
</dbReference>
<evidence type="ECO:0000313" key="5">
    <source>
        <dbReference type="Proteomes" id="UP000620670"/>
    </source>
</evidence>
<dbReference type="PANTHER" id="PTHR23028">
    <property type="entry name" value="ACETYLTRANSFERASE"/>
    <property type="match status" value="1"/>
</dbReference>
<gene>
    <name evidence="4" type="ORF">JAO75_12930</name>
</gene>
<feature type="transmembrane region" description="Helical" evidence="1">
    <location>
        <begin position="172"/>
        <end position="193"/>
    </location>
</feature>